<accession>A0ABW5AT85</accession>
<proteinExistence type="predicted"/>
<dbReference type="PANTHER" id="PTHR47504">
    <property type="entry name" value="RIGHT ORIGIN-BINDING PROTEIN"/>
    <property type="match status" value="1"/>
</dbReference>
<evidence type="ECO:0000256" key="1">
    <source>
        <dbReference type="ARBA" id="ARBA00023015"/>
    </source>
</evidence>
<dbReference type="PROSITE" id="PS01124">
    <property type="entry name" value="HTH_ARAC_FAMILY_2"/>
    <property type="match status" value="1"/>
</dbReference>
<evidence type="ECO:0000259" key="4">
    <source>
        <dbReference type="PROSITE" id="PS01124"/>
    </source>
</evidence>
<dbReference type="RefSeq" id="WP_378318362.1">
    <property type="nucleotide sequence ID" value="NZ_JBHUHY010000002.1"/>
</dbReference>
<dbReference type="Pfam" id="PF12833">
    <property type="entry name" value="HTH_18"/>
    <property type="match status" value="1"/>
</dbReference>
<dbReference type="SMART" id="SM00342">
    <property type="entry name" value="HTH_ARAC"/>
    <property type="match status" value="1"/>
</dbReference>
<protein>
    <submittedName>
        <fullName evidence="5">GyrI-like domain-containing protein</fullName>
    </submittedName>
</protein>
<dbReference type="InterPro" id="IPR018062">
    <property type="entry name" value="HTH_AraC-typ_CS"/>
</dbReference>
<dbReference type="SUPFAM" id="SSF46689">
    <property type="entry name" value="Homeodomain-like"/>
    <property type="match status" value="2"/>
</dbReference>
<dbReference type="InterPro" id="IPR009057">
    <property type="entry name" value="Homeodomain-like_sf"/>
</dbReference>
<evidence type="ECO:0000256" key="3">
    <source>
        <dbReference type="ARBA" id="ARBA00023163"/>
    </source>
</evidence>
<dbReference type="SMART" id="SM00871">
    <property type="entry name" value="AraC_E_bind"/>
    <property type="match status" value="1"/>
</dbReference>
<sequence>MPKHSNDSYFNRISKAISFIEENLKSELTLDSIAQQAYYSKYHFSRVFTAITGETVGDYVRKRRVSESAHELILTKQPIIEIAERYQFDSQQSYTRAFTSVFEISPAKYRKKGHRLVPFDRYTLSPSDFDRLQKDFTTATPHIINAQERKLVGLKIETSLSNDTTTAMWQEFMPRRHEIKNNRDTGYYSVQVHNDTITLDTFTEDILFEKWAAIEVPDFDHIPNGMSSYSLSEGKYAVFMHKGPVSTFQKTMDYILRLWLPNSDYELDTRDIFTVMGEKYHGPFHPKSEEEVWIPIK</sequence>
<evidence type="ECO:0000256" key="2">
    <source>
        <dbReference type="ARBA" id="ARBA00023125"/>
    </source>
</evidence>
<dbReference type="PROSITE" id="PS00041">
    <property type="entry name" value="HTH_ARAC_FAMILY_1"/>
    <property type="match status" value="1"/>
</dbReference>
<dbReference type="Proteomes" id="UP001597344">
    <property type="component" value="Unassembled WGS sequence"/>
</dbReference>
<keyword evidence="3" id="KW-0804">Transcription</keyword>
<dbReference type="Pfam" id="PF06445">
    <property type="entry name" value="GyrI-like"/>
    <property type="match status" value="1"/>
</dbReference>
<evidence type="ECO:0000313" key="6">
    <source>
        <dbReference type="Proteomes" id="UP001597344"/>
    </source>
</evidence>
<dbReference type="SUPFAM" id="SSF55136">
    <property type="entry name" value="Probable bacterial effector-binding domain"/>
    <property type="match status" value="1"/>
</dbReference>
<dbReference type="Gene3D" id="3.20.80.10">
    <property type="entry name" value="Regulatory factor, effector binding domain"/>
    <property type="match status" value="1"/>
</dbReference>
<dbReference type="InterPro" id="IPR050959">
    <property type="entry name" value="MarA-like"/>
</dbReference>
<dbReference type="InterPro" id="IPR011256">
    <property type="entry name" value="Reg_factor_effector_dom_sf"/>
</dbReference>
<dbReference type="PANTHER" id="PTHR47504:SF5">
    <property type="entry name" value="RIGHT ORIGIN-BINDING PROTEIN"/>
    <property type="match status" value="1"/>
</dbReference>
<evidence type="ECO:0000313" key="5">
    <source>
        <dbReference type="EMBL" id="MFD2185400.1"/>
    </source>
</evidence>
<keyword evidence="1" id="KW-0805">Transcription regulation</keyword>
<dbReference type="InterPro" id="IPR029442">
    <property type="entry name" value="GyrI-like"/>
</dbReference>
<dbReference type="EMBL" id="JBHUHY010000002">
    <property type="protein sequence ID" value="MFD2185400.1"/>
    <property type="molecule type" value="Genomic_DNA"/>
</dbReference>
<dbReference type="Gene3D" id="1.10.10.60">
    <property type="entry name" value="Homeodomain-like"/>
    <property type="match status" value="2"/>
</dbReference>
<name>A0ABW5AT85_9FLAO</name>
<reference evidence="6" key="1">
    <citation type="journal article" date="2019" name="Int. J. Syst. Evol. Microbiol.">
        <title>The Global Catalogue of Microorganisms (GCM) 10K type strain sequencing project: providing services to taxonomists for standard genome sequencing and annotation.</title>
        <authorList>
            <consortium name="The Broad Institute Genomics Platform"/>
            <consortium name="The Broad Institute Genome Sequencing Center for Infectious Disease"/>
            <person name="Wu L."/>
            <person name="Ma J."/>
        </authorList>
    </citation>
    <scope>NUCLEOTIDE SEQUENCE [LARGE SCALE GENOMIC DNA]</scope>
    <source>
        <strain evidence="6">DT92</strain>
    </source>
</reference>
<feature type="domain" description="HTH araC/xylS-type" evidence="4">
    <location>
        <begin position="14"/>
        <end position="112"/>
    </location>
</feature>
<dbReference type="InterPro" id="IPR010499">
    <property type="entry name" value="AraC_E-bd"/>
</dbReference>
<organism evidence="5 6">
    <name type="scientific">Aquimarina celericrescens</name>
    <dbReference type="NCBI Taxonomy" id="1964542"/>
    <lineage>
        <taxon>Bacteria</taxon>
        <taxon>Pseudomonadati</taxon>
        <taxon>Bacteroidota</taxon>
        <taxon>Flavobacteriia</taxon>
        <taxon>Flavobacteriales</taxon>
        <taxon>Flavobacteriaceae</taxon>
        <taxon>Aquimarina</taxon>
    </lineage>
</organism>
<gene>
    <name evidence="5" type="ORF">ACFSJT_01235</name>
</gene>
<keyword evidence="2" id="KW-0238">DNA-binding</keyword>
<dbReference type="InterPro" id="IPR018060">
    <property type="entry name" value="HTH_AraC"/>
</dbReference>
<keyword evidence="6" id="KW-1185">Reference proteome</keyword>
<comment type="caution">
    <text evidence="5">The sequence shown here is derived from an EMBL/GenBank/DDBJ whole genome shotgun (WGS) entry which is preliminary data.</text>
</comment>